<evidence type="ECO:0000259" key="8">
    <source>
        <dbReference type="Pfam" id="PF12704"/>
    </source>
</evidence>
<dbReference type="OrthoDB" id="973976at2"/>
<evidence type="ECO:0000256" key="4">
    <source>
        <dbReference type="ARBA" id="ARBA00022989"/>
    </source>
</evidence>
<dbReference type="EC" id="3.6.3.-" evidence="9"/>
<keyword evidence="3 6" id="KW-0812">Transmembrane</keyword>
<proteinExistence type="predicted"/>
<keyword evidence="2" id="KW-1003">Cell membrane</keyword>
<organism evidence="9 10">
    <name type="scientific">Rikenella microfusus</name>
    <dbReference type="NCBI Taxonomy" id="28139"/>
    <lineage>
        <taxon>Bacteria</taxon>
        <taxon>Pseudomonadati</taxon>
        <taxon>Bacteroidota</taxon>
        <taxon>Bacteroidia</taxon>
        <taxon>Bacteroidales</taxon>
        <taxon>Rikenellaceae</taxon>
        <taxon>Rikenella</taxon>
    </lineage>
</organism>
<dbReference type="GO" id="GO:0016787">
    <property type="term" value="F:hydrolase activity"/>
    <property type="evidence" value="ECO:0007669"/>
    <property type="project" value="UniProtKB-KW"/>
</dbReference>
<keyword evidence="5 6" id="KW-0472">Membrane</keyword>
<evidence type="ECO:0000313" key="9">
    <source>
        <dbReference type="EMBL" id="SUE34748.1"/>
    </source>
</evidence>
<evidence type="ECO:0000256" key="3">
    <source>
        <dbReference type="ARBA" id="ARBA00022692"/>
    </source>
</evidence>
<dbReference type="GO" id="GO:0022857">
    <property type="term" value="F:transmembrane transporter activity"/>
    <property type="evidence" value="ECO:0007669"/>
    <property type="project" value="TreeGrafter"/>
</dbReference>
<feature type="transmembrane region" description="Helical" evidence="6">
    <location>
        <begin position="425"/>
        <end position="449"/>
    </location>
</feature>
<evidence type="ECO:0000259" key="7">
    <source>
        <dbReference type="Pfam" id="PF02687"/>
    </source>
</evidence>
<evidence type="ECO:0000256" key="1">
    <source>
        <dbReference type="ARBA" id="ARBA00004651"/>
    </source>
</evidence>
<dbReference type="PANTHER" id="PTHR30572">
    <property type="entry name" value="MEMBRANE COMPONENT OF TRANSPORTER-RELATED"/>
    <property type="match status" value="1"/>
</dbReference>
<evidence type="ECO:0000256" key="6">
    <source>
        <dbReference type="SAM" id="Phobius"/>
    </source>
</evidence>
<evidence type="ECO:0000256" key="5">
    <source>
        <dbReference type="ARBA" id="ARBA00023136"/>
    </source>
</evidence>
<dbReference type="GO" id="GO:0005886">
    <property type="term" value="C:plasma membrane"/>
    <property type="evidence" value="ECO:0007669"/>
    <property type="project" value="UniProtKB-SubCell"/>
</dbReference>
<dbReference type="InterPro" id="IPR025857">
    <property type="entry name" value="MacB_PCD"/>
</dbReference>
<gene>
    <name evidence="9" type="primary">macB_8</name>
    <name evidence="9" type="ORF">NCTC11190_01981</name>
</gene>
<feature type="transmembrane region" description="Helical" evidence="6">
    <location>
        <begin position="286"/>
        <end position="307"/>
    </location>
</feature>
<feature type="transmembrane region" description="Helical" evidence="6">
    <location>
        <begin position="751"/>
        <end position="774"/>
    </location>
</feature>
<evidence type="ECO:0000313" key="10">
    <source>
        <dbReference type="Proteomes" id="UP000255233"/>
    </source>
</evidence>
<feature type="transmembrane region" description="Helical" evidence="6">
    <location>
        <begin position="334"/>
        <end position="357"/>
    </location>
</feature>
<dbReference type="STRING" id="880526.GCA_000427365_01837"/>
<keyword evidence="9" id="KW-0067">ATP-binding</keyword>
<feature type="transmembrane region" description="Helical" evidence="6">
    <location>
        <begin position="712"/>
        <end position="739"/>
    </location>
</feature>
<keyword evidence="9" id="KW-0547">Nucleotide-binding</keyword>
<dbReference type="InterPro" id="IPR050250">
    <property type="entry name" value="Macrolide_Exporter_MacB"/>
</dbReference>
<dbReference type="EMBL" id="UGVL01000001">
    <property type="protein sequence ID" value="SUE34748.1"/>
    <property type="molecule type" value="Genomic_DNA"/>
</dbReference>
<feature type="transmembrane region" description="Helical" evidence="6">
    <location>
        <begin position="672"/>
        <end position="691"/>
    </location>
</feature>
<dbReference type="Pfam" id="PF02687">
    <property type="entry name" value="FtsX"/>
    <property type="match status" value="2"/>
</dbReference>
<feature type="domain" description="ABC3 transporter permease C-terminal" evidence="7">
    <location>
        <begin position="295"/>
        <end position="409"/>
    </location>
</feature>
<dbReference type="Proteomes" id="UP000255233">
    <property type="component" value="Unassembled WGS sequence"/>
</dbReference>
<keyword evidence="4 6" id="KW-1133">Transmembrane helix</keyword>
<dbReference type="Pfam" id="PF12704">
    <property type="entry name" value="MacB_PCD"/>
    <property type="match status" value="1"/>
</dbReference>
<dbReference type="RefSeq" id="WP_027291440.1">
    <property type="nucleotide sequence ID" value="NZ_UGVL01000001.1"/>
</dbReference>
<evidence type="ECO:0000256" key="2">
    <source>
        <dbReference type="ARBA" id="ARBA00022475"/>
    </source>
</evidence>
<comment type="subcellular location">
    <subcellularLocation>
        <location evidence="1">Cell membrane</location>
        <topology evidence="1">Multi-pass membrane protein</topology>
    </subcellularLocation>
</comment>
<feature type="transmembrane region" description="Helical" evidence="6">
    <location>
        <begin position="383"/>
        <end position="405"/>
    </location>
</feature>
<feature type="domain" description="ABC3 transporter permease C-terminal" evidence="7">
    <location>
        <begin position="671"/>
        <end position="784"/>
    </location>
</feature>
<accession>A0A379MSX9</accession>
<protein>
    <submittedName>
        <fullName evidence="9">Macrolide export ATP-binding/permease protein MacB</fullName>
        <ecNumber evidence="9">3.6.3.-</ecNumber>
    </submittedName>
</protein>
<keyword evidence="10" id="KW-1185">Reference proteome</keyword>
<feature type="domain" description="MacB-like periplasmic core" evidence="8">
    <location>
        <begin position="21"/>
        <end position="206"/>
    </location>
</feature>
<name>A0A379MSX9_9BACT</name>
<dbReference type="PANTHER" id="PTHR30572:SF18">
    <property type="entry name" value="ABC-TYPE MACROLIDE FAMILY EXPORT SYSTEM PERMEASE COMPONENT 2"/>
    <property type="match status" value="1"/>
</dbReference>
<dbReference type="AlphaFoldDB" id="A0A379MSX9"/>
<dbReference type="GO" id="GO:0005524">
    <property type="term" value="F:ATP binding"/>
    <property type="evidence" value="ECO:0007669"/>
    <property type="project" value="UniProtKB-KW"/>
</dbReference>
<reference evidence="9 10" key="1">
    <citation type="submission" date="2018-06" db="EMBL/GenBank/DDBJ databases">
        <authorList>
            <consortium name="Pathogen Informatics"/>
            <person name="Doyle S."/>
        </authorList>
    </citation>
    <scope>NUCLEOTIDE SEQUENCE [LARGE SCALE GENOMIC DNA]</scope>
    <source>
        <strain evidence="9 10">NCTC11190</strain>
    </source>
</reference>
<keyword evidence="9" id="KW-0378">Hydrolase</keyword>
<feature type="transmembrane region" description="Helical" evidence="6">
    <location>
        <begin position="21"/>
        <end position="42"/>
    </location>
</feature>
<sequence length="790" mass="88649">MARLFHFRSFWNFLGRNKLFTAINIFGFAVSLMFVLLLGLYVQDELSVDSFHENKERIYRLEADDGAQFAPGLAPAMAARYPEIEAWTRVCTKDGYTLDPIAGYTDETVDAKILLTDSSFFSIFSFPFVEGNPATAMHTWDDVVLTESFARRLFGHEPAMGKMISTRGIDYTVSGVVRDFEHTHFRNPDMIVPIDNWLRSSKTTRSFLAGQMNTLNDNADILIYFQGRRNADLSARLDTAELNRCFKQELRLRRFVENISGNPHLNRLENIYLDRQDPGTRGNSPIYLLILGTTVLVILLFAVINYINLSVAQSGFRAQEAAMRLLLGSTRGQLFASYVTESLLICSVSFVLALLFASTVEPWFQNVLQTKVSLSEGATAENIAVVLAGVVTIGVASGLVPAYVLTRFKPIDVVRGTFRRKTKMVYSKVLIVFQYVITIVLIGCSVAIVRQLDFMRHSDLGFDTEQVVVCRNRCTAEQAAGFRDRLMQIPGVEVVSFAHTIPGVGDGSGRYIHTDIEGQFHGIWAYYVDTAYFPALGIEPLRETGQRQPDGSRIWLNRRAWNDLGLAPDAVEYTKGQEMRHKFIISGMVPDFSTSDFTEDTYSLLIHVSPDTETGYILIRLGGTDLYGTMDKIGELYNKEAGGNYFDGRFLQQEIDDMYRSQERMAQMIRTFSLLAILISALGMLAMSTYFMRQRAQEVAVRKVFGATDREVLVRLISGFLKLVAAAFVVAVPAIWYLMNGWLSGYAYRIPLSWTIFAAAGAVAFVIAFGTVLWQSLKATRANPVLAVRD</sequence>
<dbReference type="InterPro" id="IPR003838">
    <property type="entry name" value="ABC3_permease_C"/>
</dbReference>